<dbReference type="RefSeq" id="WP_367887296.1">
    <property type="nucleotide sequence ID" value="NZ_CP130612.1"/>
</dbReference>
<feature type="chain" id="PRO_5041221563" description="FG-GAP repeat protein" evidence="1">
    <location>
        <begin position="25"/>
        <end position="187"/>
    </location>
</feature>
<name>A0AA49JZM0_9BACT</name>
<protein>
    <recommendedName>
        <fullName evidence="5">FG-GAP repeat protein</fullName>
    </recommendedName>
</protein>
<keyword evidence="4" id="KW-1185">Reference proteome</keyword>
<dbReference type="Proteomes" id="UP001229955">
    <property type="component" value="Chromosome"/>
</dbReference>
<accession>A0AA49JZM0</accession>
<dbReference type="InterPro" id="IPR028994">
    <property type="entry name" value="Integrin_alpha_N"/>
</dbReference>
<evidence type="ECO:0000313" key="2">
    <source>
        <dbReference type="EMBL" id="WKW11598.1"/>
    </source>
</evidence>
<feature type="signal peptide" evidence="1">
    <location>
        <begin position="1"/>
        <end position="24"/>
    </location>
</feature>
<evidence type="ECO:0000313" key="3">
    <source>
        <dbReference type="EMBL" id="WKW14508.1"/>
    </source>
</evidence>
<evidence type="ECO:0008006" key="5">
    <source>
        <dbReference type="Google" id="ProtNLM"/>
    </source>
</evidence>
<dbReference type="EMBL" id="CP130613">
    <property type="protein sequence ID" value="WKW14508.1"/>
    <property type="molecule type" value="Genomic_DNA"/>
</dbReference>
<evidence type="ECO:0000313" key="4">
    <source>
        <dbReference type="Proteomes" id="UP001229955"/>
    </source>
</evidence>
<dbReference type="PROSITE" id="PS51257">
    <property type="entry name" value="PROKAR_LIPOPROTEIN"/>
    <property type="match status" value="1"/>
</dbReference>
<gene>
    <name evidence="2" type="ORF">Strain138_000853</name>
    <name evidence="3" type="ORF">Strain318_000853</name>
</gene>
<keyword evidence="1" id="KW-0732">Signal</keyword>
<proteinExistence type="predicted"/>
<accession>A0AA49JTZ3</accession>
<evidence type="ECO:0000256" key="1">
    <source>
        <dbReference type="SAM" id="SignalP"/>
    </source>
</evidence>
<reference evidence="3" key="1">
    <citation type="submission" date="2023-07" db="EMBL/GenBank/DDBJ databases">
        <authorList>
            <person name="Haufschild T."/>
            <person name="Kallscheuer N."/>
            <person name="Hammer J."/>
            <person name="Kohn T."/>
            <person name="Kabuu M."/>
            <person name="Jogler M."/>
            <person name="Wohfarth N."/>
            <person name="Heuer A."/>
            <person name="Rohde M."/>
            <person name="van Teeseling M.C.F."/>
            <person name="Jogler C."/>
        </authorList>
    </citation>
    <scope>NUCLEOTIDE SEQUENCE</scope>
    <source>
        <strain evidence="2">Strain 138</strain>
        <strain evidence="3">Strain 318</strain>
    </source>
</reference>
<organism evidence="3 4">
    <name type="scientific">Pseudogemmatithrix spongiicola</name>
    <dbReference type="NCBI Taxonomy" id="3062599"/>
    <lineage>
        <taxon>Bacteria</taxon>
        <taxon>Pseudomonadati</taxon>
        <taxon>Gemmatimonadota</taxon>
        <taxon>Gemmatimonadia</taxon>
        <taxon>Gemmatimonadales</taxon>
        <taxon>Gemmatimonadaceae</taxon>
        <taxon>Pseudogemmatithrix</taxon>
    </lineage>
</organism>
<dbReference type="SUPFAM" id="SSF69318">
    <property type="entry name" value="Integrin alpha N-terminal domain"/>
    <property type="match status" value="1"/>
</dbReference>
<dbReference type="KEGG" id="pspc:Strain318_000853"/>
<dbReference type="AlphaFoldDB" id="A0AA49JZM0"/>
<sequence>MRRLLPAALVLFSACASDAPPAEADAGRDARCFGTRILSYRDLVAEVVIPAGETCASGSFQVVFTRGADTLETLTETRTGIVGFIGTADVDGDGRGEFIVSTHTDDSTRTGTLYAYSDRGDGIGRFAIADLAADQREGYAGGDRFGFGGADQLVRAYPRGTAGDTAWFAYSHGESRWTSIARPAWVR</sequence>
<dbReference type="EMBL" id="CP130612">
    <property type="protein sequence ID" value="WKW11598.1"/>
    <property type="molecule type" value="Genomic_DNA"/>
</dbReference>